<dbReference type="PANTHER" id="PTHR11575">
    <property type="entry name" value="5'-NUCLEOTIDASE-RELATED"/>
    <property type="match status" value="1"/>
</dbReference>
<keyword evidence="3" id="KW-0472">Membrane</keyword>
<dbReference type="GO" id="GO:0046872">
    <property type="term" value="F:metal ion binding"/>
    <property type="evidence" value="ECO:0007669"/>
    <property type="project" value="InterPro"/>
</dbReference>
<dbReference type="CDD" id="cd00845">
    <property type="entry name" value="MPP_UshA_N_like"/>
    <property type="match status" value="1"/>
</dbReference>
<dbReference type="Pfam" id="PF00149">
    <property type="entry name" value="Metallophos"/>
    <property type="match status" value="1"/>
</dbReference>
<dbReference type="AlphaFoldDB" id="A0A1G9IPB8"/>
<comment type="similarity">
    <text evidence="2">Belongs to the 5'-nucleotidase family.</text>
</comment>
<dbReference type="InterPro" id="IPR036907">
    <property type="entry name" value="5'-Nucleotdase_C_sf"/>
</dbReference>
<dbReference type="STRING" id="321763.SAMN04488692_10324"/>
<feature type="domain" description="5'-Nucleotidase C-terminal" evidence="5">
    <location>
        <begin position="380"/>
        <end position="557"/>
    </location>
</feature>
<dbReference type="InterPro" id="IPR004843">
    <property type="entry name" value="Calcineurin-like_PHP"/>
</dbReference>
<sequence length="662" mass="74856">MEHYLKGVKNVSRLLSFEIALILKIIAVLLVTSSFFSRVSAAPGPQNFTIMHTNDEHSHLIPNSSVLDYHPQKSDSSVGGIKRLASLSAELENARKDWAEEVLLVSAGDFKAGSPFAWLSLEDRAVELNLMQEAGYDLVTLGNHEFDYGPKALAEYLDRAGYPEAHQKTAVIASNLEIPEGHKMQEAGIQRTKIMKISSELTLGIFGLLGENAELVNPRTEPMEFADRINTAEEMIDKLKNQGADVIIAITHSGLTEDIELAQNMENLDLIIGGHSHTLLEKPREVDNTKVVQTGEHMQYLGVLDFTFYPDDRTLELKNEERGQSYLEKIDDSINPDKDIAEITDEKTEMLKDYTAEVTNGRYEDLFASPFTMDFSFSDKNLYSDTPFGNFFTDALRLGAQDILGGDIDFAFQANGLIRGGLEPGVMPWSKDQISYYELAASSSLFRGEDGRPGYPLVETYLTEREIIRILEISSFLSEYMGERQFFQVSGLRYTYDRRRATLFRIPRLDIPVPTGRSVLSAEKYTGEGTQLKNPKAYQKLKRSSDKLYRVVTDYYILEYLPKINKYLPFMSVRPKHEDGTPMEDMKDAIVYRNGQEIKVWEVLWHYADMQLDELSEEYRTAQDRVKQEKKLSPLALPGAVTLIFLILLIAAAGYGLYELVV</sequence>
<evidence type="ECO:0000313" key="7">
    <source>
        <dbReference type="Proteomes" id="UP000199476"/>
    </source>
</evidence>
<dbReference type="SUPFAM" id="SSF55816">
    <property type="entry name" value="5'-nucleotidase (syn. UDP-sugar hydrolase), C-terminal domain"/>
    <property type="match status" value="1"/>
</dbReference>
<dbReference type="Gene3D" id="3.60.21.10">
    <property type="match status" value="1"/>
</dbReference>
<dbReference type="Pfam" id="PF02872">
    <property type="entry name" value="5_nucleotid_C"/>
    <property type="match status" value="1"/>
</dbReference>
<evidence type="ECO:0000256" key="2">
    <source>
        <dbReference type="RuleBase" id="RU362119"/>
    </source>
</evidence>
<evidence type="ECO:0000256" key="1">
    <source>
        <dbReference type="ARBA" id="ARBA00022729"/>
    </source>
</evidence>
<evidence type="ECO:0000313" key="6">
    <source>
        <dbReference type="EMBL" id="SDL26991.1"/>
    </source>
</evidence>
<dbReference type="SUPFAM" id="SSF56300">
    <property type="entry name" value="Metallo-dependent phosphatases"/>
    <property type="match status" value="1"/>
</dbReference>
<feature type="transmembrane region" description="Helical" evidence="3">
    <location>
        <begin position="14"/>
        <end position="36"/>
    </location>
</feature>
<dbReference type="Gene3D" id="3.90.780.10">
    <property type="entry name" value="5'-Nucleotidase, C-terminal domain"/>
    <property type="match status" value="1"/>
</dbReference>
<keyword evidence="1" id="KW-0732">Signal</keyword>
<keyword evidence="3" id="KW-0812">Transmembrane</keyword>
<feature type="domain" description="Calcineurin-like phosphoesterase" evidence="4">
    <location>
        <begin position="49"/>
        <end position="278"/>
    </location>
</feature>
<protein>
    <submittedName>
        <fullName evidence="6">UDP-sugar diphosphatase</fullName>
    </submittedName>
</protein>
<accession>A0A1G9IPB8</accession>
<keyword evidence="7" id="KW-1185">Reference proteome</keyword>
<dbReference type="PRINTS" id="PR01607">
    <property type="entry name" value="APYRASEFAMLY"/>
</dbReference>
<dbReference type="InterPro" id="IPR006179">
    <property type="entry name" value="5_nucleotidase/apyrase"/>
</dbReference>
<dbReference type="GO" id="GO:0000166">
    <property type="term" value="F:nucleotide binding"/>
    <property type="evidence" value="ECO:0007669"/>
    <property type="project" value="UniProtKB-KW"/>
</dbReference>
<dbReference type="Proteomes" id="UP000199476">
    <property type="component" value="Unassembled WGS sequence"/>
</dbReference>
<evidence type="ECO:0000259" key="5">
    <source>
        <dbReference type="Pfam" id="PF02872"/>
    </source>
</evidence>
<proteinExistence type="inferred from homology"/>
<dbReference type="PROSITE" id="PS00786">
    <property type="entry name" value="5_NUCLEOTIDASE_2"/>
    <property type="match status" value="1"/>
</dbReference>
<dbReference type="InterPro" id="IPR008334">
    <property type="entry name" value="5'-Nucleotdase_C"/>
</dbReference>
<keyword evidence="2" id="KW-0547">Nucleotide-binding</keyword>
<name>A0A1G9IPB8_9FIRM</name>
<dbReference type="InterPro" id="IPR006146">
    <property type="entry name" value="5'-Nucleotdase_CS"/>
</dbReference>
<keyword evidence="2" id="KW-0378">Hydrolase</keyword>
<feature type="transmembrane region" description="Helical" evidence="3">
    <location>
        <begin position="635"/>
        <end position="658"/>
    </location>
</feature>
<dbReference type="PANTHER" id="PTHR11575:SF24">
    <property type="entry name" value="5'-NUCLEOTIDASE"/>
    <property type="match status" value="1"/>
</dbReference>
<dbReference type="EMBL" id="FNGO01000003">
    <property type="protein sequence ID" value="SDL26991.1"/>
    <property type="molecule type" value="Genomic_DNA"/>
</dbReference>
<evidence type="ECO:0000259" key="4">
    <source>
        <dbReference type="Pfam" id="PF00149"/>
    </source>
</evidence>
<gene>
    <name evidence="6" type="ORF">SAMN04488692_10324</name>
</gene>
<evidence type="ECO:0000256" key="3">
    <source>
        <dbReference type="SAM" id="Phobius"/>
    </source>
</evidence>
<organism evidence="6 7">
    <name type="scientific">Halarsenatibacter silvermanii</name>
    <dbReference type="NCBI Taxonomy" id="321763"/>
    <lineage>
        <taxon>Bacteria</taxon>
        <taxon>Bacillati</taxon>
        <taxon>Bacillota</taxon>
        <taxon>Clostridia</taxon>
        <taxon>Halanaerobiales</taxon>
        <taxon>Halarsenatibacteraceae</taxon>
        <taxon>Halarsenatibacter</taxon>
    </lineage>
</organism>
<dbReference type="InterPro" id="IPR029052">
    <property type="entry name" value="Metallo-depent_PP-like"/>
</dbReference>
<dbReference type="GO" id="GO:0016788">
    <property type="term" value="F:hydrolase activity, acting on ester bonds"/>
    <property type="evidence" value="ECO:0007669"/>
    <property type="project" value="InterPro"/>
</dbReference>
<keyword evidence="3" id="KW-1133">Transmembrane helix</keyword>
<dbReference type="GO" id="GO:0009166">
    <property type="term" value="P:nucleotide catabolic process"/>
    <property type="evidence" value="ECO:0007669"/>
    <property type="project" value="InterPro"/>
</dbReference>
<reference evidence="6 7" key="1">
    <citation type="submission" date="2016-10" db="EMBL/GenBank/DDBJ databases">
        <authorList>
            <person name="de Groot N.N."/>
        </authorList>
    </citation>
    <scope>NUCLEOTIDE SEQUENCE [LARGE SCALE GENOMIC DNA]</scope>
    <source>
        <strain evidence="6 7">SLAS-1</strain>
    </source>
</reference>
<dbReference type="GO" id="GO:0030288">
    <property type="term" value="C:outer membrane-bounded periplasmic space"/>
    <property type="evidence" value="ECO:0007669"/>
    <property type="project" value="TreeGrafter"/>
</dbReference>